<dbReference type="PROSITE" id="PS50943">
    <property type="entry name" value="HTH_CROC1"/>
    <property type="match status" value="1"/>
</dbReference>
<organism evidence="2 3">
    <name type="scientific">Chryseobacterium arthrosphaerae</name>
    <dbReference type="NCBI Taxonomy" id="651561"/>
    <lineage>
        <taxon>Bacteria</taxon>
        <taxon>Pseudomonadati</taxon>
        <taxon>Bacteroidota</taxon>
        <taxon>Flavobacteriia</taxon>
        <taxon>Flavobacteriales</taxon>
        <taxon>Weeksellaceae</taxon>
        <taxon>Chryseobacterium group</taxon>
        <taxon>Chryseobacterium</taxon>
    </lineage>
</organism>
<dbReference type="AlphaFoldDB" id="A0A432DYU6"/>
<evidence type="ECO:0000313" key="2">
    <source>
        <dbReference type="EMBL" id="RTZ49418.1"/>
    </source>
</evidence>
<evidence type="ECO:0000259" key="1">
    <source>
        <dbReference type="PROSITE" id="PS50943"/>
    </source>
</evidence>
<dbReference type="GO" id="GO:0003677">
    <property type="term" value="F:DNA binding"/>
    <property type="evidence" value="ECO:0007669"/>
    <property type="project" value="InterPro"/>
</dbReference>
<feature type="domain" description="HTH cro/C1-type" evidence="1">
    <location>
        <begin position="13"/>
        <end position="59"/>
    </location>
</feature>
<sequence>MNYLEFKESGRTNMKQADIAKSIGVGTRAVQYWEKGERKIPETTAYFVTNLLQEQQKKLNDDSASLLFF</sequence>
<reference evidence="2 3" key="1">
    <citation type="submission" date="2018-12" db="EMBL/GenBank/DDBJ databases">
        <title>Draft Genome Sequence of Chryseobacterium arthrosphaerae strain ED882-96 Isolated from the Blood of a Patient with Liver Cirrhosis in Taiwan.</title>
        <authorList>
            <person name="Lin J.-N."/>
            <person name="Lai C.-H."/>
            <person name="Yang C.-H."/>
            <person name="Huang Y.-H."/>
        </authorList>
    </citation>
    <scope>NUCLEOTIDE SEQUENCE [LARGE SCALE GENOMIC DNA]</scope>
    <source>
        <strain evidence="2 3">ED882-96</strain>
    </source>
</reference>
<name>A0A432DYU6_9FLAO</name>
<evidence type="ECO:0000313" key="3">
    <source>
        <dbReference type="Proteomes" id="UP000276953"/>
    </source>
</evidence>
<proteinExistence type="predicted"/>
<dbReference type="InterPro" id="IPR001387">
    <property type="entry name" value="Cro/C1-type_HTH"/>
</dbReference>
<dbReference type="Proteomes" id="UP000276953">
    <property type="component" value="Unassembled WGS sequence"/>
</dbReference>
<gene>
    <name evidence="2" type="ORF">EJ377_01835</name>
</gene>
<accession>A0A432DYU6</accession>
<dbReference type="InterPro" id="IPR010982">
    <property type="entry name" value="Lambda_DNA-bd_dom_sf"/>
</dbReference>
<dbReference type="EMBL" id="RYFC01000001">
    <property type="protein sequence ID" value="RTZ49418.1"/>
    <property type="molecule type" value="Genomic_DNA"/>
</dbReference>
<dbReference type="SUPFAM" id="SSF47413">
    <property type="entry name" value="lambda repressor-like DNA-binding domains"/>
    <property type="match status" value="1"/>
</dbReference>
<comment type="caution">
    <text evidence="2">The sequence shown here is derived from an EMBL/GenBank/DDBJ whole genome shotgun (WGS) entry which is preliminary data.</text>
</comment>
<dbReference type="CDD" id="cd00093">
    <property type="entry name" value="HTH_XRE"/>
    <property type="match status" value="1"/>
</dbReference>
<protein>
    <submittedName>
        <fullName evidence="2">XRE family transcriptional regulator</fullName>
    </submittedName>
</protein>
<dbReference type="Gene3D" id="1.10.260.40">
    <property type="entry name" value="lambda repressor-like DNA-binding domains"/>
    <property type="match status" value="1"/>
</dbReference>
<dbReference type="Pfam" id="PF01381">
    <property type="entry name" value="HTH_3"/>
    <property type="match status" value="1"/>
</dbReference>